<dbReference type="EMBL" id="NFKL01000029">
    <property type="protein sequence ID" value="OUP55270.1"/>
    <property type="molecule type" value="Genomic_DNA"/>
</dbReference>
<reference evidence="2" key="1">
    <citation type="submission" date="2017-04" db="EMBL/GenBank/DDBJ databases">
        <title>Function of individual gut microbiota members based on whole genome sequencing of pure cultures obtained from chicken caecum.</title>
        <authorList>
            <person name="Medvecky M."/>
            <person name="Cejkova D."/>
            <person name="Polansky O."/>
            <person name="Karasova D."/>
            <person name="Kubasova T."/>
            <person name="Cizek A."/>
            <person name="Rychlik I."/>
        </authorList>
    </citation>
    <scope>NUCLEOTIDE SEQUENCE [LARGE SCALE GENOMIC DNA]</scope>
    <source>
        <strain evidence="2">An179</strain>
    </source>
</reference>
<sequence>MIRYFPYEKMLDYFTKNEKFATLHREFVAFIGQKMKARCWNLKFSSGLACMNGLFGLKNWRLLTLKAHLWVRFVPMIRENQHSVWWFSICANACTRTEPSSLPASILQEEDGTK</sequence>
<proteinExistence type="predicted"/>
<protein>
    <submittedName>
        <fullName evidence="1">Uncharacterized protein</fullName>
    </submittedName>
</protein>
<evidence type="ECO:0000313" key="1">
    <source>
        <dbReference type="EMBL" id="OUP55270.1"/>
    </source>
</evidence>
<evidence type="ECO:0000313" key="2">
    <source>
        <dbReference type="Proteomes" id="UP000195326"/>
    </source>
</evidence>
<name>A0A1Y4LHC7_9FIRM</name>
<dbReference type="AlphaFoldDB" id="A0A1Y4LHC7"/>
<accession>A0A1Y4LHC7</accession>
<organism evidence="1 2">
    <name type="scientific">Butyricicoccus pullicaecorum</name>
    <dbReference type="NCBI Taxonomy" id="501571"/>
    <lineage>
        <taxon>Bacteria</taxon>
        <taxon>Bacillati</taxon>
        <taxon>Bacillota</taxon>
        <taxon>Clostridia</taxon>
        <taxon>Eubacteriales</taxon>
        <taxon>Butyricicoccaceae</taxon>
        <taxon>Butyricicoccus</taxon>
    </lineage>
</organism>
<dbReference type="Proteomes" id="UP000195326">
    <property type="component" value="Unassembled WGS sequence"/>
</dbReference>
<gene>
    <name evidence="1" type="ORF">B5F15_15070</name>
</gene>
<comment type="caution">
    <text evidence="1">The sequence shown here is derived from an EMBL/GenBank/DDBJ whole genome shotgun (WGS) entry which is preliminary data.</text>
</comment>